<protein>
    <submittedName>
        <fullName evidence="1">Uncharacterized protein</fullName>
    </submittedName>
</protein>
<gene>
    <name evidence="1" type="ORF">UFOVP1562_43</name>
</gene>
<name>A0A6J7XGT8_9CAUD</name>
<reference evidence="1" key="1">
    <citation type="submission" date="2020-05" db="EMBL/GenBank/DDBJ databases">
        <authorList>
            <person name="Chiriac C."/>
            <person name="Salcher M."/>
            <person name="Ghai R."/>
            <person name="Kavagutti S V."/>
        </authorList>
    </citation>
    <scope>NUCLEOTIDE SEQUENCE</scope>
</reference>
<proteinExistence type="predicted"/>
<evidence type="ECO:0000313" key="1">
    <source>
        <dbReference type="EMBL" id="CAB5230171.1"/>
    </source>
</evidence>
<organism evidence="1">
    <name type="scientific">uncultured Caudovirales phage</name>
    <dbReference type="NCBI Taxonomy" id="2100421"/>
    <lineage>
        <taxon>Viruses</taxon>
        <taxon>Duplodnaviria</taxon>
        <taxon>Heunggongvirae</taxon>
        <taxon>Uroviricota</taxon>
        <taxon>Caudoviricetes</taxon>
        <taxon>Peduoviridae</taxon>
        <taxon>Maltschvirus</taxon>
        <taxon>Maltschvirus maltsch</taxon>
    </lineage>
</organism>
<sequence>MQTTFQIHDLRNLSMKDAYDCTQIIDDIRDGDILICVDGAALMVEAWPVMAKGISAVFHNVSPGFHAETSDKYAPQFRAIANDLQQLVQQAKPVDYVCCDDRYL</sequence>
<dbReference type="EMBL" id="LR798411">
    <property type="protein sequence ID" value="CAB5230171.1"/>
    <property type="molecule type" value="Genomic_DNA"/>
</dbReference>
<accession>A0A6J7XGT8</accession>